<dbReference type="InterPro" id="IPR011009">
    <property type="entry name" value="Kinase-like_dom_sf"/>
</dbReference>
<name>A0A2M9XZU5_9LEPT</name>
<dbReference type="AlphaFoldDB" id="A0A2M9XZU5"/>
<evidence type="ECO:0000259" key="1">
    <source>
        <dbReference type="Pfam" id="PF03109"/>
    </source>
</evidence>
<protein>
    <submittedName>
        <fullName evidence="2">AarF/ABC1/UbiB kinase family protein</fullName>
    </submittedName>
</protein>
<dbReference type="PANTHER" id="PTHR43173">
    <property type="entry name" value="ABC1 FAMILY PROTEIN"/>
    <property type="match status" value="1"/>
</dbReference>
<gene>
    <name evidence="2" type="ORF">EHQ30_10085</name>
</gene>
<dbReference type="EMBL" id="RQFP01000001">
    <property type="protein sequence ID" value="TGK96915.1"/>
    <property type="molecule type" value="Genomic_DNA"/>
</dbReference>
<evidence type="ECO:0000313" key="3">
    <source>
        <dbReference type="Proteomes" id="UP000297891"/>
    </source>
</evidence>
<comment type="caution">
    <text evidence="2">The sequence shown here is derived from an EMBL/GenBank/DDBJ whole genome shotgun (WGS) entry which is preliminary data.</text>
</comment>
<reference evidence="2" key="1">
    <citation type="journal article" date="2019" name="PLoS Negl. Trop. Dis.">
        <title>Revisiting the worldwide diversity of Leptospira species in the environment.</title>
        <authorList>
            <person name="Vincent A.T."/>
            <person name="Schiettekatte O."/>
            <person name="Bourhy P."/>
            <person name="Veyrier F.J."/>
            <person name="Picardeau M."/>
        </authorList>
    </citation>
    <scope>NUCLEOTIDE SEQUENCE [LARGE SCALE GENOMIC DNA]</scope>
    <source>
        <strain evidence="2">201800277</strain>
    </source>
</reference>
<evidence type="ECO:0000313" key="2">
    <source>
        <dbReference type="EMBL" id="TGK96915.1"/>
    </source>
</evidence>
<keyword evidence="2" id="KW-0418">Kinase</keyword>
<proteinExistence type="predicted"/>
<dbReference type="InterPro" id="IPR051130">
    <property type="entry name" value="Mito_struct-func_regulator"/>
</dbReference>
<dbReference type="Proteomes" id="UP000297891">
    <property type="component" value="Unassembled WGS sequence"/>
</dbReference>
<dbReference type="GO" id="GO:0016301">
    <property type="term" value="F:kinase activity"/>
    <property type="evidence" value="ECO:0007669"/>
    <property type="project" value="UniProtKB-KW"/>
</dbReference>
<sequence length="432" mass="48597">MDSLSELVSFGLQSSLRVAHSSFVFTTKAFGILAQLAKGEPNHREIAITLREAFSHLGATYIKLGQFIASAPSIFPKEYVEEMQACLDSVRPVAYRDVRSSVERELGGKLETLFHSFEETPLASASIAQVHAAVTKEGLDVVVKVQRPDVHLTLKTDMQILGILTKILAFIAPEFKKSGLTAMFEEFQISILQEIDFIQEAKNIEEFEDYLLRVKESRARVPRVYHTLSSKKVLTMERFYGVPITDEAGLRKFTNNPRKVLSDALEIWFSSLSNQGFFHADVHAGNLMILKDGTIGFIDFGIVGRISPKIWKGLMLFTQGIGIGEPTLVAQGLVEMDSTDSGVNPAVLAKELDSVFNELESVYVHLTDNEMFDESKVNRIMYEMKEIAEKNGLKIPREFALLMKQMLYFDRYVKSMAPEINLFRDSQKFAIS</sequence>
<feature type="domain" description="ABC1 atypical kinase-like" evidence="1">
    <location>
        <begin position="88"/>
        <end position="315"/>
    </location>
</feature>
<keyword evidence="3" id="KW-1185">Reference proteome</keyword>
<dbReference type="PANTHER" id="PTHR43173:SF22">
    <property type="entry name" value="OS07G0227800 PROTEIN"/>
    <property type="match status" value="1"/>
</dbReference>
<dbReference type="InterPro" id="IPR004147">
    <property type="entry name" value="ABC1_dom"/>
</dbReference>
<accession>A0A2M9XZU5</accession>
<dbReference type="OrthoDB" id="9795390at2"/>
<dbReference type="SUPFAM" id="SSF56112">
    <property type="entry name" value="Protein kinase-like (PK-like)"/>
    <property type="match status" value="1"/>
</dbReference>
<dbReference type="Pfam" id="PF03109">
    <property type="entry name" value="ABC1"/>
    <property type="match status" value="1"/>
</dbReference>
<dbReference type="CDD" id="cd05121">
    <property type="entry name" value="ABC1_ADCK3-like"/>
    <property type="match status" value="1"/>
</dbReference>
<dbReference type="RefSeq" id="WP_100791354.1">
    <property type="nucleotide sequence ID" value="NZ_NPDQ01000006.1"/>
</dbReference>
<organism evidence="2 3">
    <name type="scientific">Leptospira brenneri</name>
    <dbReference type="NCBI Taxonomy" id="2023182"/>
    <lineage>
        <taxon>Bacteria</taxon>
        <taxon>Pseudomonadati</taxon>
        <taxon>Spirochaetota</taxon>
        <taxon>Spirochaetia</taxon>
        <taxon>Leptospirales</taxon>
        <taxon>Leptospiraceae</taxon>
        <taxon>Leptospira</taxon>
    </lineage>
</organism>
<keyword evidence="2" id="KW-0808">Transferase</keyword>